<dbReference type="EMBL" id="FOUO01000003">
    <property type="protein sequence ID" value="SFM33560.1"/>
    <property type="molecule type" value="Genomic_DNA"/>
</dbReference>
<protein>
    <submittedName>
        <fullName evidence="2">Thiosulfate-binding protein SoxY</fullName>
    </submittedName>
</protein>
<dbReference type="PIRSF" id="PIRSF010312">
    <property type="entry name" value="Sulphur_oxidation_SoxY"/>
    <property type="match status" value="1"/>
</dbReference>
<dbReference type="NCBIfam" id="TIGR04488">
    <property type="entry name" value="SoxY_true_GGCGG"/>
    <property type="match status" value="1"/>
</dbReference>
<evidence type="ECO:0000313" key="3">
    <source>
        <dbReference type="Proteomes" id="UP000199556"/>
    </source>
</evidence>
<dbReference type="STRING" id="195064.SAMN05421721_10339"/>
<dbReference type="InterPro" id="IPR038162">
    <property type="entry name" value="SoxY_sf"/>
</dbReference>
<reference evidence="2 3" key="1">
    <citation type="submission" date="2016-10" db="EMBL/GenBank/DDBJ databases">
        <authorList>
            <person name="de Groot N.N."/>
        </authorList>
    </citation>
    <scope>NUCLEOTIDE SEQUENCE [LARGE SCALE GENOMIC DNA]</scope>
    <source>
        <strain evidence="2 3">DSM 4180</strain>
    </source>
</reference>
<dbReference type="Pfam" id="PF13501">
    <property type="entry name" value="SoxY"/>
    <property type="match status" value="1"/>
</dbReference>
<dbReference type="OrthoDB" id="9798154at2"/>
<name>A0A1I4Q1M0_ECTMO</name>
<accession>A0A1I4Q1M0</accession>
<dbReference type="InterPro" id="IPR032711">
    <property type="entry name" value="SoxY"/>
</dbReference>
<evidence type="ECO:0000313" key="2">
    <source>
        <dbReference type="EMBL" id="SFM33560.1"/>
    </source>
</evidence>
<dbReference type="RefSeq" id="WP_090483745.1">
    <property type="nucleotide sequence ID" value="NZ_FOUO01000003.1"/>
</dbReference>
<dbReference type="InterPro" id="IPR006311">
    <property type="entry name" value="TAT_signal"/>
</dbReference>
<keyword evidence="3" id="KW-1185">Reference proteome</keyword>
<organism evidence="2 3">
    <name type="scientific">Ectothiorhodospira mobilis</name>
    <dbReference type="NCBI Taxonomy" id="195064"/>
    <lineage>
        <taxon>Bacteria</taxon>
        <taxon>Pseudomonadati</taxon>
        <taxon>Pseudomonadota</taxon>
        <taxon>Gammaproteobacteria</taxon>
        <taxon>Chromatiales</taxon>
        <taxon>Ectothiorhodospiraceae</taxon>
        <taxon>Ectothiorhodospira</taxon>
    </lineage>
</organism>
<dbReference type="Proteomes" id="UP000199556">
    <property type="component" value="Unassembled WGS sequence"/>
</dbReference>
<gene>
    <name evidence="2" type="ORF">SAMN05421721_10339</name>
</gene>
<dbReference type="PROSITE" id="PS51318">
    <property type="entry name" value="TAT"/>
    <property type="match status" value="1"/>
</dbReference>
<proteinExistence type="predicted"/>
<dbReference type="InterPro" id="IPR016568">
    <property type="entry name" value="Sulphur_oxidation_SoxY"/>
</dbReference>
<evidence type="ECO:0000259" key="1">
    <source>
        <dbReference type="Pfam" id="PF13501"/>
    </source>
</evidence>
<feature type="domain" description="Ig-like SoxY" evidence="1">
    <location>
        <begin position="51"/>
        <end position="152"/>
    </location>
</feature>
<dbReference type="AlphaFoldDB" id="A0A1I4Q1M0"/>
<dbReference type="Gene3D" id="2.60.40.2470">
    <property type="entry name" value="SoxY domain"/>
    <property type="match status" value="1"/>
</dbReference>
<sequence>MNSKRRVLLKGTLAAGTVGVAVGAGVLTPRNVLAEAREAFQEGSMDEILKSALGSDHHEAGHVRVEAPNIAENGAVVPVSVESDLDGVTEIAILAAANSTPLTSRYELGEGTRPKISTRIKMGETSDVVAVVKNGDGLYSGRKEVKVTVGGCGG</sequence>